<reference evidence="1" key="1">
    <citation type="journal article" date="2015" name="Nature">
        <title>Complex archaea that bridge the gap between prokaryotes and eukaryotes.</title>
        <authorList>
            <person name="Spang A."/>
            <person name="Saw J.H."/>
            <person name="Jorgensen S.L."/>
            <person name="Zaremba-Niedzwiedzka K."/>
            <person name="Martijn J."/>
            <person name="Lind A.E."/>
            <person name="van Eijk R."/>
            <person name="Schleper C."/>
            <person name="Guy L."/>
            <person name="Ettema T.J."/>
        </authorList>
    </citation>
    <scope>NUCLEOTIDE SEQUENCE</scope>
</reference>
<protein>
    <submittedName>
        <fullName evidence="1">Uncharacterized protein</fullName>
    </submittedName>
</protein>
<accession>A0A0F9IV96</accession>
<organism evidence="1">
    <name type="scientific">marine sediment metagenome</name>
    <dbReference type="NCBI Taxonomy" id="412755"/>
    <lineage>
        <taxon>unclassified sequences</taxon>
        <taxon>metagenomes</taxon>
        <taxon>ecological metagenomes</taxon>
    </lineage>
</organism>
<gene>
    <name evidence="1" type="ORF">LCGC14_1533680</name>
</gene>
<proteinExistence type="predicted"/>
<sequence>MKFYYIDKLGWPVERIKGRPFTSAIRLLLHTRRVTTRRPRCLDAEGGVALAKKLVAPAQHPTGDTE</sequence>
<dbReference type="EMBL" id="LAZR01011519">
    <property type="protein sequence ID" value="KKM61248.1"/>
    <property type="molecule type" value="Genomic_DNA"/>
</dbReference>
<evidence type="ECO:0000313" key="1">
    <source>
        <dbReference type="EMBL" id="KKM61248.1"/>
    </source>
</evidence>
<name>A0A0F9IV96_9ZZZZ</name>
<dbReference type="AlphaFoldDB" id="A0A0F9IV96"/>
<comment type="caution">
    <text evidence="1">The sequence shown here is derived from an EMBL/GenBank/DDBJ whole genome shotgun (WGS) entry which is preliminary data.</text>
</comment>